<keyword evidence="2" id="KW-1185">Reference proteome</keyword>
<dbReference type="RefSeq" id="WP_320320936.1">
    <property type="nucleotide sequence ID" value="NZ_JAVIIP010000009.1"/>
</dbReference>
<name>A0ABU5AQF5_9HYPH</name>
<protein>
    <submittedName>
        <fullName evidence="1">Uncharacterized protein</fullName>
    </submittedName>
</protein>
<sequence>MSLSYGFVKAKINGAPVLKAKPLGHETQYHLHVPLNVAGAAWDVAIVQALQATQAGRCDLIDKNALPALDFTRSDVLAETGRGA</sequence>
<gene>
    <name evidence="1" type="ORF">RFM23_17675</name>
</gene>
<accession>A0ABU5AQF5</accession>
<reference evidence="1 2" key="1">
    <citation type="submission" date="2023-08" db="EMBL/GenBank/DDBJ databases">
        <title>Implementing the SeqCode for naming new Mesorhizobium species isolated from Vachellia karroo root nodules.</title>
        <authorList>
            <person name="Van Lill M."/>
        </authorList>
    </citation>
    <scope>NUCLEOTIDE SEQUENCE [LARGE SCALE GENOMIC DNA]</scope>
    <source>
        <strain evidence="1 2">VK4B</strain>
    </source>
</reference>
<evidence type="ECO:0000313" key="1">
    <source>
        <dbReference type="EMBL" id="MDX8539451.1"/>
    </source>
</evidence>
<evidence type="ECO:0000313" key="2">
    <source>
        <dbReference type="Proteomes" id="UP001276564"/>
    </source>
</evidence>
<dbReference type="Proteomes" id="UP001276564">
    <property type="component" value="Unassembled WGS sequence"/>
</dbReference>
<organism evidence="1 2">
    <name type="scientific">Mesorhizobium abyssinicae</name>
    <dbReference type="NCBI Taxonomy" id="1209958"/>
    <lineage>
        <taxon>Bacteria</taxon>
        <taxon>Pseudomonadati</taxon>
        <taxon>Pseudomonadota</taxon>
        <taxon>Alphaproteobacteria</taxon>
        <taxon>Hyphomicrobiales</taxon>
        <taxon>Phyllobacteriaceae</taxon>
        <taxon>Mesorhizobium</taxon>
    </lineage>
</organism>
<comment type="caution">
    <text evidence="1">The sequence shown here is derived from an EMBL/GenBank/DDBJ whole genome shotgun (WGS) entry which is preliminary data.</text>
</comment>
<dbReference type="EMBL" id="JAVIIP010000009">
    <property type="protein sequence ID" value="MDX8539451.1"/>
    <property type="molecule type" value="Genomic_DNA"/>
</dbReference>
<proteinExistence type="predicted"/>